<organism evidence="1 2">
    <name type="scientific">Blomia tropicalis</name>
    <name type="common">Mite</name>
    <dbReference type="NCBI Taxonomy" id="40697"/>
    <lineage>
        <taxon>Eukaryota</taxon>
        <taxon>Metazoa</taxon>
        <taxon>Ecdysozoa</taxon>
        <taxon>Arthropoda</taxon>
        <taxon>Chelicerata</taxon>
        <taxon>Arachnida</taxon>
        <taxon>Acari</taxon>
        <taxon>Acariformes</taxon>
        <taxon>Sarcoptiformes</taxon>
        <taxon>Astigmata</taxon>
        <taxon>Glycyphagoidea</taxon>
        <taxon>Echimyopodidae</taxon>
        <taxon>Blomia</taxon>
    </lineage>
</organism>
<dbReference type="AlphaFoldDB" id="A0A9Q0RQA7"/>
<proteinExistence type="predicted"/>
<evidence type="ECO:0000313" key="2">
    <source>
        <dbReference type="Proteomes" id="UP001142055"/>
    </source>
</evidence>
<name>A0A9Q0RQA7_BLOTA</name>
<evidence type="ECO:0000313" key="1">
    <source>
        <dbReference type="EMBL" id="KAJ6224318.1"/>
    </source>
</evidence>
<comment type="caution">
    <text evidence="1">The sequence shown here is derived from an EMBL/GenBank/DDBJ whole genome shotgun (WGS) entry which is preliminary data.</text>
</comment>
<dbReference type="EMBL" id="JAPWDV010000001">
    <property type="protein sequence ID" value="KAJ6224318.1"/>
    <property type="molecule type" value="Genomic_DNA"/>
</dbReference>
<keyword evidence="2" id="KW-1185">Reference proteome</keyword>
<protein>
    <submittedName>
        <fullName evidence="1">Uncharacterized protein</fullName>
    </submittedName>
</protein>
<accession>A0A9Q0RQA7</accession>
<dbReference type="Proteomes" id="UP001142055">
    <property type="component" value="Chromosome 1"/>
</dbReference>
<reference evidence="1" key="1">
    <citation type="submission" date="2022-12" db="EMBL/GenBank/DDBJ databases">
        <title>Genome assemblies of Blomia tropicalis.</title>
        <authorList>
            <person name="Cui Y."/>
        </authorList>
    </citation>
    <scope>NUCLEOTIDE SEQUENCE</scope>
    <source>
        <tissue evidence="1">Adult mites</tissue>
    </source>
</reference>
<gene>
    <name evidence="1" type="ORF">RDWZM_002863</name>
</gene>
<sequence>MNTNVFQSTPTHTIVTSNKLFGNVSNPGIDIEVVNLSDEEEKLFSVEEVCEIEVVNPEDYLSDSNIEDQKSFKPFTFNNPTNIRKQFLTPEQLEFKRAKKREYQRRYMIKRRMREKLAKIETKIVQMAMSNSIPDTKEEVQQVQEEKPKIIKKVPAKHNKPKNQRYVESNWDEHLISAVIKASKTKTRSGRNLNVVQRYLT</sequence>